<dbReference type="Proteomes" id="UP000439903">
    <property type="component" value="Unassembled WGS sequence"/>
</dbReference>
<reference evidence="1 2" key="1">
    <citation type="journal article" date="2019" name="Environ. Microbiol.">
        <title>At the nexus of three kingdoms: the genome of the mycorrhizal fungus Gigaspora margarita provides insights into plant, endobacterial and fungal interactions.</title>
        <authorList>
            <person name="Venice F."/>
            <person name="Ghignone S."/>
            <person name="Salvioli di Fossalunga A."/>
            <person name="Amselem J."/>
            <person name="Novero M."/>
            <person name="Xianan X."/>
            <person name="Sedzielewska Toro K."/>
            <person name="Morin E."/>
            <person name="Lipzen A."/>
            <person name="Grigoriev I.V."/>
            <person name="Henrissat B."/>
            <person name="Martin F.M."/>
            <person name="Bonfante P."/>
        </authorList>
    </citation>
    <scope>NUCLEOTIDE SEQUENCE [LARGE SCALE GENOMIC DNA]</scope>
    <source>
        <strain evidence="1 2">BEG34</strain>
    </source>
</reference>
<accession>A0A8H4A3H9</accession>
<proteinExistence type="predicted"/>
<protein>
    <submittedName>
        <fullName evidence="1">Uncharacterized protein</fullName>
    </submittedName>
</protein>
<evidence type="ECO:0000313" key="2">
    <source>
        <dbReference type="Proteomes" id="UP000439903"/>
    </source>
</evidence>
<name>A0A8H4A3H9_GIGMA</name>
<gene>
    <name evidence="1" type="ORF">F8M41_010157</name>
</gene>
<sequence length="103" mass="12483">MFQLFSKERSIRNNNTELKRLKRKRYKQTRRARINDFLKRINNQLSVYKMSKVEILKEGKHSYFMIDQPSYDLLIYYSFTLSACVKIESLTNENEHLNKNLSN</sequence>
<dbReference type="OrthoDB" id="10474940at2759"/>
<keyword evidence="2" id="KW-1185">Reference proteome</keyword>
<dbReference type="EMBL" id="WTPW01002128">
    <property type="protein sequence ID" value="KAF0395996.1"/>
    <property type="molecule type" value="Genomic_DNA"/>
</dbReference>
<dbReference type="AlphaFoldDB" id="A0A8H4A3H9"/>
<comment type="caution">
    <text evidence="1">The sequence shown here is derived from an EMBL/GenBank/DDBJ whole genome shotgun (WGS) entry which is preliminary data.</text>
</comment>
<evidence type="ECO:0000313" key="1">
    <source>
        <dbReference type="EMBL" id="KAF0395996.1"/>
    </source>
</evidence>
<organism evidence="1 2">
    <name type="scientific">Gigaspora margarita</name>
    <dbReference type="NCBI Taxonomy" id="4874"/>
    <lineage>
        <taxon>Eukaryota</taxon>
        <taxon>Fungi</taxon>
        <taxon>Fungi incertae sedis</taxon>
        <taxon>Mucoromycota</taxon>
        <taxon>Glomeromycotina</taxon>
        <taxon>Glomeromycetes</taxon>
        <taxon>Diversisporales</taxon>
        <taxon>Gigasporaceae</taxon>
        <taxon>Gigaspora</taxon>
    </lineage>
</organism>